<evidence type="ECO:0000313" key="3">
    <source>
        <dbReference type="Proteomes" id="UP000078397"/>
    </source>
</evidence>
<dbReference type="InterPro" id="IPR000182">
    <property type="entry name" value="GNAT_dom"/>
</dbReference>
<evidence type="ECO:0000259" key="1">
    <source>
        <dbReference type="PROSITE" id="PS51186"/>
    </source>
</evidence>
<dbReference type="RefSeq" id="XP_018143893.1">
    <property type="nucleotide sequence ID" value="XM_018287047.1"/>
</dbReference>
<evidence type="ECO:0000313" key="2">
    <source>
        <dbReference type="EMBL" id="OAQ66806.1"/>
    </source>
</evidence>
<dbReference type="Gene3D" id="3.40.630.30">
    <property type="match status" value="1"/>
</dbReference>
<dbReference type="GO" id="GO:0016747">
    <property type="term" value="F:acyltransferase activity, transferring groups other than amino-acyl groups"/>
    <property type="evidence" value="ECO:0007669"/>
    <property type="project" value="InterPro"/>
</dbReference>
<dbReference type="PANTHER" id="PTHR43617">
    <property type="entry name" value="L-AMINO ACID N-ACETYLTRANSFERASE"/>
    <property type="match status" value="1"/>
</dbReference>
<dbReference type="InterPro" id="IPR050276">
    <property type="entry name" value="MshD_Acetyltransferase"/>
</dbReference>
<gene>
    <name evidence="2" type="ORF">VFPPC_08319</name>
</gene>
<reference evidence="2 3" key="1">
    <citation type="journal article" date="2016" name="PLoS Pathog.">
        <title>Biosynthesis of antibiotic leucinostatins in bio-control fungus Purpureocillium lilacinum and their inhibition on phytophthora revealed by genome mining.</title>
        <authorList>
            <person name="Wang G."/>
            <person name="Liu Z."/>
            <person name="Lin R."/>
            <person name="Li E."/>
            <person name="Mao Z."/>
            <person name="Ling J."/>
            <person name="Yang Y."/>
            <person name="Yin W.B."/>
            <person name="Xie B."/>
        </authorList>
    </citation>
    <scope>NUCLEOTIDE SEQUENCE [LARGE SCALE GENOMIC DNA]</scope>
    <source>
        <strain evidence="2">170</strain>
    </source>
</reference>
<dbReference type="KEGG" id="pchm:VFPPC_08319"/>
<feature type="domain" description="N-acetyltransferase" evidence="1">
    <location>
        <begin position="6"/>
        <end position="166"/>
    </location>
</feature>
<protein>
    <submittedName>
        <fullName evidence="2">GCN5-related N-acetyltransferase (GNAT) domain-containing protein</fullName>
    </submittedName>
</protein>
<keyword evidence="3" id="KW-1185">Reference proteome</keyword>
<dbReference type="AlphaFoldDB" id="A0A179FMJ2"/>
<dbReference type="EMBL" id="LSBJ02000004">
    <property type="protein sequence ID" value="OAQ66806.1"/>
    <property type="molecule type" value="Genomic_DNA"/>
</dbReference>
<comment type="caution">
    <text evidence="2">The sequence shown here is derived from an EMBL/GenBank/DDBJ whole genome shotgun (WGS) entry which is preliminary data.</text>
</comment>
<dbReference type="Proteomes" id="UP000078397">
    <property type="component" value="Unassembled WGS sequence"/>
</dbReference>
<accession>A0A179FMJ2</accession>
<dbReference type="PANTHER" id="PTHR43617:SF9">
    <property type="entry name" value="GNAT FAMILY ACETYLTRANSFERASE"/>
    <property type="match status" value="1"/>
</dbReference>
<dbReference type="SUPFAM" id="SSF55729">
    <property type="entry name" value="Acyl-CoA N-acyltransferases (Nat)"/>
    <property type="match status" value="1"/>
</dbReference>
<dbReference type="CDD" id="cd04301">
    <property type="entry name" value="NAT_SF"/>
    <property type="match status" value="1"/>
</dbReference>
<dbReference type="Pfam" id="PF00583">
    <property type="entry name" value="Acetyltransf_1"/>
    <property type="match status" value="1"/>
</dbReference>
<organism evidence="2 3">
    <name type="scientific">Pochonia chlamydosporia 170</name>
    <dbReference type="NCBI Taxonomy" id="1380566"/>
    <lineage>
        <taxon>Eukaryota</taxon>
        <taxon>Fungi</taxon>
        <taxon>Dikarya</taxon>
        <taxon>Ascomycota</taxon>
        <taxon>Pezizomycotina</taxon>
        <taxon>Sordariomycetes</taxon>
        <taxon>Hypocreomycetidae</taxon>
        <taxon>Hypocreales</taxon>
        <taxon>Clavicipitaceae</taxon>
        <taxon>Pochonia</taxon>
    </lineage>
</organism>
<dbReference type="STRING" id="1380566.A0A179FMJ2"/>
<dbReference type="InterPro" id="IPR016181">
    <property type="entry name" value="Acyl_CoA_acyltransferase"/>
</dbReference>
<dbReference type="PROSITE" id="PS51186">
    <property type="entry name" value="GNAT"/>
    <property type="match status" value="1"/>
</dbReference>
<proteinExistence type="predicted"/>
<dbReference type="GeneID" id="28851041"/>
<sequence>MTTPTLQFRAAAPIDAPKVQQLVESAFRANDSRQDWTGNVELAAHFRLAVDEVRAKLANPDIITLVALDADNPAVVVATIEVSKRDGAGRLSMIAVDQSYQQGGVGRQVLEYAEEYCRQKWDVKKFSLNALSTRKALIEWYVRRGYEKTGGTSAFPRERFAELTLPEDMCFIELEKDFVGGLSG</sequence>
<dbReference type="OrthoDB" id="5689at2759"/>
<name>A0A179FMJ2_METCM</name>